<proteinExistence type="predicted"/>
<dbReference type="RefSeq" id="WP_076952491.1">
    <property type="nucleotide sequence ID" value="NZ_MNPW01000007.1"/>
</dbReference>
<dbReference type="OrthoDB" id="7003488at2"/>
<dbReference type="Pfam" id="PF20178">
    <property type="entry name" value="ToxA_N"/>
    <property type="match status" value="1"/>
</dbReference>
<evidence type="ECO:0000313" key="3">
    <source>
        <dbReference type="EMBL" id="ONH53254.1"/>
    </source>
</evidence>
<accession>A0A1V2K6Z3</accession>
<dbReference type="InterPro" id="IPR046673">
    <property type="entry name" value="ToxA_N"/>
</dbReference>
<feature type="coiled-coil region" evidence="1">
    <location>
        <begin position="944"/>
        <end position="1004"/>
    </location>
</feature>
<keyword evidence="1" id="KW-0175">Coiled coil</keyword>
<protein>
    <recommendedName>
        <fullName evidence="2">Dermonecrotic toxin N-terminal domain-containing protein</fullName>
    </recommendedName>
</protein>
<organism evidence="3 4">
    <name type="scientific">Pseudomonas cedrina subsp. cedrina</name>
    <dbReference type="NCBI Taxonomy" id="76762"/>
    <lineage>
        <taxon>Bacteria</taxon>
        <taxon>Pseudomonadati</taxon>
        <taxon>Pseudomonadota</taxon>
        <taxon>Gammaproteobacteria</taxon>
        <taxon>Pseudomonadales</taxon>
        <taxon>Pseudomonadaceae</taxon>
        <taxon>Pseudomonas</taxon>
    </lineage>
</organism>
<name>A0A1V2K6Z3_PSECE</name>
<comment type="caution">
    <text evidence="3">The sequence shown here is derived from an EMBL/GenBank/DDBJ whole genome shotgun (WGS) entry which is preliminary data.</text>
</comment>
<sequence>MSQIFSSPAHAVAARFASRPPLADVARQQLTAAFAQAYPDLSIDLTRTQLAVPASAGGWALQPLMPRVLAFLAGDAALGMQDNDGRPCFLTDHPPTRLQQADGQPLDMAGVEDLIRTLPWTLPIALQDALAEYWRQAPDGDSSRWCWLSELLADTLTFCAAHQADLTSTERERLYQFVSEPVREDRIERFGSDAVHLYFPYVALTDGHRTQRVLGPDLLILCPVNGRPQALLCQPAGTCQRFASADAALQAWAGRITQDRTVTQITLHRFEPDGDVFETQAAIMLEQHLQQLQALKLPATLGLDTLQAVYRQITEPASAFSAHPVANSGLLETLRPLAPRWLQQAATTDQARYRHYSLALACAKKRSEGLTFLSDILDIRTFTRAALLNWLQAQDINAAPPDPDDLLLTFNVAAGYPGGAGFVEPVHMSLTDLAIRNLQGRPRGQLTLKHRHDTPLPPWLTPDAIIGSGGLIQSVDIGKTYPELLRSKLLGDNEAVRQRERRFAAHTVVQLPLQALELRLKGEQGFTARGAACVAALVASHASQRHVDGNPIVIRHLTLVRKPQATPDIVANMYVIEAEDGRVGPHILYRPLYTDSLREFADRAHLLAAIASAGDLQDSVLTWLSDGARPIYDNGGFQQPHYVRFGVGDEFERPEVPQPATLGSDGASDELLQCLANGQLMEYLYGANARALVDQADRESVSNAESRWAVFLEGASLLFNTLLLPLARGPLMAAGWLLSLMTAANRDIPGLASDDPTARELAWADLLLNVGMLMFELAPSTQSLSDPVPTDTQWRALRSPLSRRLADQWPEPPAPGVQQGAVLLGGGGPGLANTVFDFSFASARNRLTPGQQARLAQFQVPRPKDLSGAVLDGPRRGLFQHYRDWYARVDAHWYNVRPQADGAALIVHPFDSTLSGPYLQADATGNWSLDLRLRLRGGMPPKRIAAERERKALRKRQLEEQQANFLSTRQEMRQGRLVTIKSLQEALQEKADNAQQLMNRAADDPKYSAAARANTRRNFDAVLQEQVAAYEGLLNSRQERRELGIPMPDSAVAVFLENTVNNARKSVVVAHMDRQALYAEHPDLSASYQQALPAVIANPVRYKQFLQAMSAINERQVQALELKDRYLLELFNLGHPGRQAYDRLMRERPDELGALALKYLQLQSLKYLSRKTWDPGVFISDLDLALDPLATHLRTHSELNHLNLAPADRLAVLDSLFEHYGQALDALQGMAMIHAEYLEMHYFQRIQALVESLYQDVLQQLAAEVKPQADTIKRPPKRALISSGKVTKKVIRTRKQGILIGDLKPAGSTLPIDVVEVRSEQDNHLLATYSQHESGWDEVREVRRPSQPSLPPQIRPLSAVKGEARKQLKALEGIIKREEGYAKVSRYPIEIQESLDHEARRFDALAGEFERAITVQTEGQPTTDDDQTLINQLRAAFTRLTAMGKALRLQRALELPPTDANLAFLLEQDKVQLARLGERIALRGERRDFIQEYAVNDKRGFPLWYAHFHYPKADTPKLEYAMAHLKTKEQRRESYYSLLAKAQSAQSVVDVHRGEISRALAERRFLPLAP</sequence>
<evidence type="ECO:0000313" key="4">
    <source>
        <dbReference type="Proteomes" id="UP000189295"/>
    </source>
</evidence>
<evidence type="ECO:0000256" key="1">
    <source>
        <dbReference type="SAM" id="Coils"/>
    </source>
</evidence>
<reference evidence="3 4" key="1">
    <citation type="submission" date="2016-10" db="EMBL/GenBank/DDBJ databases">
        <title>Pseudomonas lactis sp. nov. and Pseudomonas paralactis sp. nov., isolated from bovine raw milk.</title>
        <authorList>
            <person name="Von Neubeck M."/>
            <person name="Huptas C."/>
            <person name="Glueck C."/>
            <person name="Krewinkel M."/>
            <person name="Stoeckel M."/>
            <person name="Stressler T."/>
            <person name="Fischer L."/>
            <person name="Hinrichs J."/>
            <person name="Scherer S."/>
            <person name="Wenning M."/>
        </authorList>
    </citation>
    <scope>NUCLEOTIDE SEQUENCE [LARGE SCALE GENOMIC DNA]</scope>
    <source>
        <strain evidence="3 4">DSM 17516</strain>
    </source>
</reference>
<dbReference type="EMBL" id="MNPW01000007">
    <property type="protein sequence ID" value="ONH53254.1"/>
    <property type="molecule type" value="Genomic_DNA"/>
</dbReference>
<dbReference type="Proteomes" id="UP000189295">
    <property type="component" value="Unassembled WGS sequence"/>
</dbReference>
<feature type="domain" description="Dermonecrotic toxin N-terminal" evidence="2">
    <location>
        <begin position="374"/>
        <end position="611"/>
    </location>
</feature>
<gene>
    <name evidence="3" type="ORF">BLL36_16370</name>
</gene>
<evidence type="ECO:0000259" key="2">
    <source>
        <dbReference type="Pfam" id="PF20178"/>
    </source>
</evidence>